<evidence type="ECO:0000313" key="3">
    <source>
        <dbReference type="Proteomes" id="UP001589858"/>
    </source>
</evidence>
<protein>
    <submittedName>
        <fullName evidence="2">Uncharacterized protein</fullName>
    </submittedName>
</protein>
<comment type="caution">
    <text evidence="2">The sequence shown here is derived from an EMBL/GenBank/DDBJ whole genome shotgun (WGS) entry which is preliminary data.</text>
</comment>
<proteinExistence type="predicted"/>
<name>A0ABV6S834_9SPHN</name>
<keyword evidence="1" id="KW-0472">Membrane</keyword>
<feature type="transmembrane region" description="Helical" evidence="1">
    <location>
        <begin position="7"/>
        <end position="27"/>
    </location>
</feature>
<accession>A0ABV6S834</accession>
<dbReference type="Proteomes" id="UP001589858">
    <property type="component" value="Unassembled WGS sequence"/>
</dbReference>
<keyword evidence="1" id="KW-1133">Transmembrane helix</keyword>
<keyword evidence="1" id="KW-0812">Transmembrane</keyword>
<dbReference type="EMBL" id="JBHLTM010000048">
    <property type="protein sequence ID" value="MFC0685395.1"/>
    <property type="molecule type" value="Genomic_DNA"/>
</dbReference>
<keyword evidence="3" id="KW-1185">Reference proteome</keyword>
<reference evidence="2 3" key="1">
    <citation type="submission" date="2024-09" db="EMBL/GenBank/DDBJ databases">
        <authorList>
            <person name="Sun Q."/>
            <person name="Mori K."/>
        </authorList>
    </citation>
    <scope>NUCLEOTIDE SEQUENCE [LARGE SCALE GENOMIC DNA]</scope>
    <source>
        <strain evidence="2 3">CICC 11035S</strain>
    </source>
</reference>
<gene>
    <name evidence="2" type="ORF">ACFFF8_12375</name>
</gene>
<evidence type="ECO:0000313" key="2">
    <source>
        <dbReference type="EMBL" id="MFC0685395.1"/>
    </source>
</evidence>
<sequence length="68" mass="7698">MTILSRHWRLIVAIAVMFILRMVVHHYAQELGWERLDDLTVQTIAGTGGMIVALLLLGKFWPVKHSGS</sequence>
<evidence type="ECO:0000256" key="1">
    <source>
        <dbReference type="SAM" id="Phobius"/>
    </source>
</evidence>
<organism evidence="2 3">
    <name type="scientific">Novosphingobium clariflavum</name>
    <dbReference type="NCBI Taxonomy" id="2029884"/>
    <lineage>
        <taxon>Bacteria</taxon>
        <taxon>Pseudomonadati</taxon>
        <taxon>Pseudomonadota</taxon>
        <taxon>Alphaproteobacteria</taxon>
        <taxon>Sphingomonadales</taxon>
        <taxon>Sphingomonadaceae</taxon>
        <taxon>Novosphingobium</taxon>
    </lineage>
</organism>
<feature type="transmembrane region" description="Helical" evidence="1">
    <location>
        <begin position="39"/>
        <end position="58"/>
    </location>
</feature>